<dbReference type="GO" id="GO:0008614">
    <property type="term" value="P:pyridoxine metabolic process"/>
    <property type="evidence" value="ECO:0007669"/>
    <property type="project" value="TreeGrafter"/>
</dbReference>
<dbReference type="KEGG" id="fcy:FRACYDRAFT_264422"/>
<proteinExistence type="predicted"/>
<reference evidence="3 4" key="1">
    <citation type="submission" date="2016-09" db="EMBL/GenBank/DDBJ databases">
        <title>Extensive genetic diversity and differential bi-allelic expression allows diatom success in the polar Southern Ocean.</title>
        <authorList>
            <consortium name="DOE Joint Genome Institute"/>
            <person name="Mock T."/>
            <person name="Otillar R.P."/>
            <person name="Strauss J."/>
            <person name="Dupont C."/>
            <person name="Frickenhaus S."/>
            <person name="Maumus F."/>
            <person name="Mcmullan M."/>
            <person name="Sanges R."/>
            <person name="Schmutz J."/>
            <person name="Toseland A."/>
            <person name="Valas R."/>
            <person name="Veluchamy A."/>
            <person name="Ward B.J."/>
            <person name="Allen A."/>
            <person name="Barry K."/>
            <person name="Falciatore A."/>
            <person name="Ferrante M."/>
            <person name="Fortunato A.E."/>
            <person name="Gloeckner G."/>
            <person name="Gruber A."/>
            <person name="Hipkin R."/>
            <person name="Janech M."/>
            <person name="Kroth P."/>
            <person name="Leese F."/>
            <person name="Lindquist E."/>
            <person name="Lyon B.R."/>
            <person name="Martin J."/>
            <person name="Mayer C."/>
            <person name="Parker M."/>
            <person name="Quesneville H."/>
            <person name="Raymond J."/>
            <person name="Uhlig C."/>
            <person name="Valentin K.U."/>
            <person name="Worden A.Z."/>
            <person name="Armbrust E.V."/>
            <person name="Bowler C."/>
            <person name="Green B."/>
            <person name="Moulton V."/>
            <person name="Van Oosterhout C."/>
            <person name="Grigoriev I."/>
        </authorList>
    </citation>
    <scope>NUCLEOTIDE SEQUENCE [LARGE SCALE GENOMIC DNA]</scope>
    <source>
        <strain evidence="3 4">CCMP1102</strain>
    </source>
</reference>
<evidence type="ECO:0000256" key="2">
    <source>
        <dbReference type="SAM" id="MobiDB-lite"/>
    </source>
</evidence>
<dbReference type="AlphaFoldDB" id="A0A1E7ESE5"/>
<dbReference type="GO" id="GO:0042823">
    <property type="term" value="P:pyridoxal phosphate biosynthetic process"/>
    <property type="evidence" value="ECO:0007669"/>
    <property type="project" value="InterPro"/>
</dbReference>
<dbReference type="Proteomes" id="UP000095751">
    <property type="component" value="Unassembled WGS sequence"/>
</dbReference>
<dbReference type="GO" id="GO:1903600">
    <property type="term" value="C:glutaminase complex"/>
    <property type="evidence" value="ECO:0007669"/>
    <property type="project" value="TreeGrafter"/>
</dbReference>
<dbReference type="GO" id="GO:0016740">
    <property type="term" value="F:transferase activity"/>
    <property type="evidence" value="ECO:0007669"/>
    <property type="project" value="UniProtKB-KW"/>
</dbReference>
<evidence type="ECO:0000313" key="4">
    <source>
        <dbReference type="Proteomes" id="UP000095751"/>
    </source>
</evidence>
<dbReference type="PROSITE" id="PS51130">
    <property type="entry name" value="PDXT_SNO_2"/>
    <property type="match status" value="1"/>
</dbReference>
<evidence type="ECO:0000256" key="1">
    <source>
        <dbReference type="ARBA" id="ARBA00022962"/>
    </source>
</evidence>
<dbReference type="InterPro" id="IPR029062">
    <property type="entry name" value="Class_I_gatase-like"/>
</dbReference>
<dbReference type="EMBL" id="KV784378">
    <property type="protein sequence ID" value="OEU08802.1"/>
    <property type="molecule type" value="Genomic_DNA"/>
</dbReference>
<organism evidence="3 4">
    <name type="scientific">Fragilariopsis cylindrus CCMP1102</name>
    <dbReference type="NCBI Taxonomy" id="635003"/>
    <lineage>
        <taxon>Eukaryota</taxon>
        <taxon>Sar</taxon>
        <taxon>Stramenopiles</taxon>
        <taxon>Ochrophyta</taxon>
        <taxon>Bacillariophyta</taxon>
        <taxon>Bacillariophyceae</taxon>
        <taxon>Bacillariophycidae</taxon>
        <taxon>Bacillariales</taxon>
        <taxon>Bacillariaceae</taxon>
        <taxon>Fragilariopsis</taxon>
    </lineage>
</organism>
<feature type="region of interest" description="Disordered" evidence="2">
    <location>
        <begin position="242"/>
        <end position="270"/>
    </location>
</feature>
<keyword evidence="4" id="KW-1185">Reference proteome</keyword>
<keyword evidence="1 3" id="KW-0315">Glutamine amidotransferase</keyword>
<name>A0A1E7ESE5_9STRA</name>
<dbReference type="PANTHER" id="PTHR31559:SF0">
    <property type="entry name" value="PYRIDOXAL 5'-PHOSPHATE SYNTHASE SUBUNIT SNO1-RELATED"/>
    <property type="match status" value="1"/>
</dbReference>
<accession>A0A1E7ESE5</accession>
<dbReference type="InParanoid" id="A0A1E7ESE5"/>
<protein>
    <submittedName>
        <fullName evidence="3">Class I glutamine amidotransferase-like protein</fullName>
    </submittedName>
</protein>
<dbReference type="OrthoDB" id="2039at2759"/>
<evidence type="ECO:0000313" key="3">
    <source>
        <dbReference type="EMBL" id="OEU08802.1"/>
    </source>
</evidence>
<dbReference type="Gene3D" id="3.40.50.880">
    <property type="match status" value="1"/>
</dbReference>
<dbReference type="Pfam" id="PF01174">
    <property type="entry name" value="SNO"/>
    <property type="match status" value="1"/>
</dbReference>
<feature type="compositionally biased region" description="Basic and acidic residues" evidence="2">
    <location>
        <begin position="243"/>
        <end position="255"/>
    </location>
</feature>
<dbReference type="NCBIfam" id="TIGR03800">
    <property type="entry name" value="PLP_synth_Pdx2"/>
    <property type="match status" value="1"/>
</dbReference>
<dbReference type="PANTHER" id="PTHR31559">
    <property type="entry name" value="PYRIDOXAL 5'-PHOSPHATE SYNTHASE SUBUNIT SNO"/>
    <property type="match status" value="1"/>
</dbReference>
<dbReference type="InterPro" id="IPR002161">
    <property type="entry name" value="PdxT/SNO"/>
</dbReference>
<sequence length="316" mass="34115">MSNNNSIKKPLVGVLALQGAFEEHQACLEASGCRTKQIRTVADMTEGGEVLDGMVLPGGESTAMGLIGTHRTNGKTVWEAIREFIDVDKKPTWGTCAGMILLAERCVGASACIQEGQALIGGMDILVCRNYFGSQVSSFEMATPPPPSVIGNTTTNENIDESSYPGVFIRAPAILSAGPDVTVLGKVVATPCRQAAVVLQELERKIENGETVIQMGVVDAIVRNPSQDSKTNITYRAVIKPPQHVEGEEEKKESTETNNDGDMTIELPGAADGSNAREVICAVQRNNLLCTAFHPELTNDYRWHKYFASMVRESML</sequence>
<dbReference type="SUPFAM" id="SSF52317">
    <property type="entry name" value="Class I glutamine amidotransferase-like"/>
    <property type="match status" value="2"/>
</dbReference>
<gene>
    <name evidence="3" type="ORF">FRACYDRAFT_264422</name>
</gene>
<keyword evidence="3" id="KW-0808">Transferase</keyword>
<dbReference type="GO" id="GO:0005829">
    <property type="term" value="C:cytosol"/>
    <property type="evidence" value="ECO:0007669"/>
    <property type="project" value="TreeGrafter"/>
</dbReference>
<dbReference type="GO" id="GO:0004359">
    <property type="term" value="F:glutaminase activity"/>
    <property type="evidence" value="ECO:0007669"/>
    <property type="project" value="InterPro"/>
</dbReference>